<dbReference type="Proteomes" id="UP000270856">
    <property type="component" value="Unassembled WGS sequence"/>
</dbReference>
<evidence type="ECO:0000256" key="1">
    <source>
        <dbReference type="ARBA" id="ARBA00007913"/>
    </source>
</evidence>
<dbReference type="InterPro" id="IPR036953">
    <property type="entry name" value="GreA/GreB_C_sf"/>
</dbReference>
<evidence type="ECO:0000259" key="8">
    <source>
        <dbReference type="Pfam" id="PF13087"/>
    </source>
</evidence>
<dbReference type="Pfam" id="PF13086">
    <property type="entry name" value="AAA_11"/>
    <property type="match status" value="1"/>
</dbReference>
<dbReference type="GO" id="GO:0043139">
    <property type="term" value="F:5'-3' DNA helicase activity"/>
    <property type="evidence" value="ECO:0007669"/>
    <property type="project" value="TreeGrafter"/>
</dbReference>
<dbReference type="GO" id="GO:0005524">
    <property type="term" value="F:ATP binding"/>
    <property type="evidence" value="ECO:0007669"/>
    <property type="project" value="UniProtKB-KW"/>
</dbReference>
<feature type="domain" description="Restriction endonuclease type II-like" evidence="9">
    <location>
        <begin position="1369"/>
        <end position="1464"/>
    </location>
</feature>
<evidence type="ECO:0000313" key="11">
    <source>
        <dbReference type="Proteomes" id="UP000270856"/>
    </source>
</evidence>
<keyword evidence="11" id="KW-1185">Reference proteome</keyword>
<evidence type="ECO:0000256" key="4">
    <source>
        <dbReference type="ARBA" id="ARBA00022806"/>
    </source>
</evidence>
<accession>A0A3N4NRS1</accession>
<organism evidence="10 11">
    <name type="scientific">Aureibaculum marinum</name>
    <dbReference type="NCBI Taxonomy" id="2487930"/>
    <lineage>
        <taxon>Bacteria</taxon>
        <taxon>Pseudomonadati</taxon>
        <taxon>Bacteroidota</taxon>
        <taxon>Flavobacteriia</taxon>
        <taxon>Flavobacteriales</taxon>
        <taxon>Flavobacteriaceae</taxon>
        <taxon>Aureibaculum</taxon>
    </lineage>
</organism>
<dbReference type="GO" id="GO:0032784">
    <property type="term" value="P:regulation of DNA-templated transcription elongation"/>
    <property type="evidence" value="ECO:0007669"/>
    <property type="project" value="InterPro"/>
</dbReference>
<name>A0A3N4NRS1_9FLAO</name>
<evidence type="ECO:0008006" key="12">
    <source>
        <dbReference type="Google" id="ProtNLM"/>
    </source>
</evidence>
<feature type="coiled-coil region" evidence="6">
    <location>
        <begin position="461"/>
        <end position="514"/>
    </location>
</feature>
<evidence type="ECO:0000256" key="6">
    <source>
        <dbReference type="SAM" id="Coils"/>
    </source>
</evidence>
<protein>
    <recommendedName>
        <fullName evidence="12">DUF559 domain-containing protein</fullName>
    </recommendedName>
</protein>
<feature type="domain" description="DNA2/NAM7 helicase-like C-terminal" evidence="8">
    <location>
        <begin position="1143"/>
        <end position="1317"/>
    </location>
</feature>
<keyword evidence="5" id="KW-0067">ATP-binding</keyword>
<dbReference type="InterPro" id="IPR049468">
    <property type="entry name" value="Restrct_endonuc-II-like_dom"/>
</dbReference>
<dbReference type="SUPFAM" id="SSF52540">
    <property type="entry name" value="P-loop containing nucleoside triphosphate hydrolases"/>
    <property type="match status" value="1"/>
</dbReference>
<dbReference type="Pfam" id="PF13087">
    <property type="entry name" value="AAA_12"/>
    <property type="match status" value="1"/>
</dbReference>
<keyword evidence="2" id="KW-0547">Nucleotide-binding</keyword>
<reference evidence="10 11" key="1">
    <citation type="submission" date="2018-11" db="EMBL/GenBank/DDBJ databases">
        <title>Aureibaculum marinum gen. nov., sp. nov., a member of the family Flavobacteriaceae isolated from the Bohai Sea.</title>
        <authorList>
            <person name="Ji X."/>
        </authorList>
    </citation>
    <scope>NUCLEOTIDE SEQUENCE [LARGE SCALE GENOMIC DNA]</scope>
    <source>
        <strain evidence="10 11">BH-SD17</strain>
    </source>
</reference>
<evidence type="ECO:0000313" key="10">
    <source>
        <dbReference type="EMBL" id="RPD99021.1"/>
    </source>
</evidence>
<evidence type="ECO:0000259" key="7">
    <source>
        <dbReference type="Pfam" id="PF13086"/>
    </source>
</evidence>
<dbReference type="InterPro" id="IPR050534">
    <property type="entry name" value="Coronavir_polyprotein_1ab"/>
</dbReference>
<keyword evidence="6" id="KW-0175">Coiled coil</keyword>
<comment type="similarity">
    <text evidence="1">Belongs to the DNA2/NAM7 helicase family.</text>
</comment>
<proteinExistence type="inferred from homology"/>
<feature type="domain" description="DNA2/NAM7 helicase helicase" evidence="7">
    <location>
        <begin position="380"/>
        <end position="527"/>
    </location>
</feature>
<comment type="caution">
    <text evidence="10">The sequence shown here is derived from an EMBL/GenBank/DDBJ whole genome shotgun (WGS) entry which is preliminary data.</text>
</comment>
<gene>
    <name evidence="10" type="ORF">EGM88_04000</name>
</gene>
<dbReference type="Pfam" id="PF18741">
    <property type="entry name" value="MTES_1575"/>
    <property type="match status" value="1"/>
</dbReference>
<dbReference type="EMBL" id="RPFJ01000005">
    <property type="protein sequence ID" value="RPD99021.1"/>
    <property type="molecule type" value="Genomic_DNA"/>
</dbReference>
<dbReference type="InterPro" id="IPR041679">
    <property type="entry name" value="DNA2/NAM7-like_C"/>
</dbReference>
<evidence type="ECO:0000256" key="5">
    <source>
        <dbReference type="ARBA" id="ARBA00022840"/>
    </source>
</evidence>
<dbReference type="InterPro" id="IPR041677">
    <property type="entry name" value="DNA2/NAM7_AAA_11"/>
</dbReference>
<dbReference type="PANTHER" id="PTHR43788">
    <property type="entry name" value="DNA2/NAM7 HELICASE FAMILY MEMBER"/>
    <property type="match status" value="1"/>
</dbReference>
<dbReference type="CDD" id="cd18808">
    <property type="entry name" value="SF1_C_Upf1"/>
    <property type="match status" value="1"/>
</dbReference>
<keyword evidence="4" id="KW-0347">Helicase</keyword>
<dbReference type="SUPFAM" id="SSF52980">
    <property type="entry name" value="Restriction endonuclease-like"/>
    <property type="match status" value="1"/>
</dbReference>
<dbReference type="InterPro" id="IPR027417">
    <property type="entry name" value="P-loop_NTPase"/>
</dbReference>
<dbReference type="Gene3D" id="3.10.50.30">
    <property type="entry name" value="Transcription elongation factor, GreA/GreB, C-terminal domain"/>
    <property type="match status" value="1"/>
</dbReference>
<keyword evidence="3" id="KW-0378">Hydrolase</keyword>
<dbReference type="RefSeq" id="WP_123896687.1">
    <property type="nucleotide sequence ID" value="NZ_RPFJ01000005.1"/>
</dbReference>
<dbReference type="OrthoDB" id="9757917at2"/>
<dbReference type="InterPro" id="IPR011335">
    <property type="entry name" value="Restrct_endonuc-II-like"/>
</dbReference>
<dbReference type="GO" id="GO:0003677">
    <property type="term" value="F:DNA binding"/>
    <property type="evidence" value="ECO:0007669"/>
    <property type="project" value="InterPro"/>
</dbReference>
<dbReference type="Gene3D" id="3.40.50.300">
    <property type="entry name" value="P-loop containing nucleotide triphosphate hydrolases"/>
    <property type="match status" value="3"/>
</dbReference>
<evidence type="ECO:0000256" key="2">
    <source>
        <dbReference type="ARBA" id="ARBA00022741"/>
    </source>
</evidence>
<evidence type="ECO:0000259" key="9">
    <source>
        <dbReference type="Pfam" id="PF18741"/>
    </source>
</evidence>
<sequence>MKKDKYLQIFNYLKEFSKLRSNPVRDIDAQETQYPEKFWLNDIPENEHFENIIRSDFNEDNDYWLKVRKPKEPTKPEFSKLTENLEKWIDKPTLLNEENEPKLKESLEINGETLSIEDFPELEKELQQYIDKKWIDDLIEYNEKLKAYRIEHEKYEKLNSVYKQLFRIFNKTQQFGEEYELVVGVGLLNFKENDERPKIFRHILTQRVDINFEYSQKDSQIFVSPNLESAPQIETDSILDLFDQFDSQNIIDAEKAVENYIKEKNIETIFSNTEDALQMFAERVSPDGSYNHLIEKPNRTPSKPNITFSPALLLRKRNTRSFTALYEKILENIENGEDSLEIPTINDLIGIHPNIEDDNSLSDNSVNSSQIEPIFFPKEYNDEQLEIVDKSKRNNKVLVQGPPGTGKSHTIANLICHLLANGKKVLITAYTKRALEVLKDKLPPEFQDLAVNLLSGDSSSIQDLQSSVNAINDELSRANLTQYQSQIHEFENELKKTRESIAETSNSLVKIKEKATRKQEINEKYKGTLTEIAESLERDTPLFEWYEDDFSNIENNELLSRLTEFIQLHENYKQIETDEFVFEIPDPNKLLTAVQLKEYSGLTAKLANGSFPKDANLKISCSDFDQLFQQLNNLQNFYNEVDKFQIDFTSSVIESFLKGRNQEWLQILNQSKSVLEKFEKHDLRQIDKDIEVSYPQDKSLKQLKNDAQILLAYLNEGNPLTGFTFSIKKPFLPREIKERLYFIESVRVNGSPCDTIAEYETVLKDISFQQDFIELSEIWKKEVPKGNLLFKKFSFFQQIQNEVLRLSKLIDEANALKSAIESISSLQIKLFDKEDLKTAALKVEFSKITESISEHKDLVNQSKAYLNHGNFHPIKEDILEAYDKIDYHFYDELLSKVNKLIYAQENFMNFNKLRSEVNSEVPYTVKSVEVNSFSVQDVQNLKQAIYFRNAQHQLEKLMDVNYENQLIQNLSELERKERKLTAKLASKKAWYKVVEGLQQNRSLRQHLDAWVMAVKKIGKTGKGKRAMKFRKIAQQEMEHCKDSVPCWIMPLYKVAETIQPEQEMYDYVIIDEASQLGPDAIFLLYITKNIIIVGDDKQTSPEYVGVDANTMTPHIKRHLNGIPFSDYYGTEFSFFDHAKFFCDGVTVLREHFRCMPEIIEFSNRHFYAPDGKGLYPLKQYSENRLEPLMAEFCPNGYTEGRGARIINEPEANHIAETIGKLVEDENYNGKTIGVITLQGNQQASVIENLLLKRVGEKEFHKRKIVCGNSSSFQGDERDIIFLSLVTAHNHNRSALVKPEDERRFNVAVSRAKEQIFLFHSVQLDDLSNTNDLRYKLLDHFKNYNSYQPIFNTPIERRMGTQPEPFDSWFEVDVYNDIVRKQLSIIPQYEVAKGRYKIDMVALLPDGTKIAIECDGDKWHGPEQHQNDIMRQKVLERCGWQFFRVRGYEYYTNREKALEPLWNMIPVFEEKEIESISDYGYQESNIQQEKEVRTDDSLDVQSSDLVIDTYDEETPEEQFEPIDSRPRTDKILRYFNLFKSGTYILTDKEPLEADYVIPIQEIYQTGFLLQCYKSGHVNKVHIPILLSRRIGKEYMNGLNKDGELVHIEAVETEKIIGIYFNENGRRKFKAHLTENISTREQLHLQGYKVIYNDFDRIDYNVLPLDIYNDISRLVFQSFTANGKPVDNNYYESEWSIIKRHSKKDQEPVVERVEFIPNSLFDNRVELNSTVKIKFLSNEKELKVKLVDYPTNGAEIIDGVQIVNIMKPLATSIKGRTIGDRVTIGDTNSEVEIIEIR</sequence>
<dbReference type="PANTHER" id="PTHR43788:SF8">
    <property type="entry name" value="DNA-BINDING PROTEIN SMUBP-2"/>
    <property type="match status" value="1"/>
</dbReference>
<dbReference type="Gene3D" id="3.40.960.10">
    <property type="entry name" value="VSR Endonuclease"/>
    <property type="match status" value="1"/>
</dbReference>
<dbReference type="GO" id="GO:0016787">
    <property type="term" value="F:hydrolase activity"/>
    <property type="evidence" value="ECO:0007669"/>
    <property type="project" value="UniProtKB-KW"/>
</dbReference>
<dbReference type="InterPro" id="IPR047187">
    <property type="entry name" value="SF1_C_Upf1"/>
</dbReference>
<evidence type="ECO:0000256" key="3">
    <source>
        <dbReference type="ARBA" id="ARBA00022801"/>
    </source>
</evidence>